<accession>A0A0M6WAC2</accession>
<reference evidence="8" key="1">
    <citation type="submission" date="2015-05" db="EMBL/GenBank/DDBJ databases">
        <authorList>
            <consortium name="Pathogen Informatics"/>
        </authorList>
    </citation>
    <scope>NUCLEOTIDE SEQUENCE [LARGE SCALE GENOMIC DNA]</scope>
    <source>
        <strain evidence="8">L1-83</strain>
    </source>
</reference>
<dbReference type="SUPFAM" id="SSF48452">
    <property type="entry name" value="TPR-like"/>
    <property type="match status" value="1"/>
</dbReference>
<dbReference type="GO" id="GO:0000160">
    <property type="term" value="P:phosphorelay signal transduction system"/>
    <property type="evidence" value="ECO:0007669"/>
    <property type="project" value="InterPro"/>
</dbReference>
<dbReference type="InterPro" id="IPR005158">
    <property type="entry name" value="BTAD"/>
</dbReference>
<evidence type="ECO:0000313" key="7">
    <source>
        <dbReference type="EMBL" id="CRL32615.1"/>
    </source>
</evidence>
<dbReference type="STRING" id="360807.ERS852392_00393"/>
<dbReference type="SUPFAM" id="SSF46894">
    <property type="entry name" value="C-terminal effector domain of the bipartite response regulators"/>
    <property type="match status" value="1"/>
</dbReference>
<organism evidence="7 8">
    <name type="scientific">Roseburia inulinivorans</name>
    <dbReference type="NCBI Taxonomy" id="360807"/>
    <lineage>
        <taxon>Bacteria</taxon>
        <taxon>Bacillati</taxon>
        <taxon>Bacillota</taxon>
        <taxon>Clostridia</taxon>
        <taxon>Lachnospirales</taxon>
        <taxon>Lachnospiraceae</taxon>
        <taxon>Roseburia</taxon>
    </lineage>
</organism>
<dbReference type="GO" id="GO:0003677">
    <property type="term" value="F:DNA binding"/>
    <property type="evidence" value="ECO:0007669"/>
    <property type="project" value="UniProtKB-KW"/>
</dbReference>
<dbReference type="EMBL" id="CVRS01000016">
    <property type="protein sequence ID" value="CRL32615.1"/>
    <property type="molecule type" value="Genomic_DNA"/>
</dbReference>
<keyword evidence="8" id="KW-1185">Reference proteome</keyword>
<evidence type="ECO:0000259" key="6">
    <source>
        <dbReference type="SMART" id="SM01043"/>
    </source>
</evidence>
<dbReference type="InterPro" id="IPR051677">
    <property type="entry name" value="AfsR-DnrI-RedD_regulator"/>
</dbReference>
<name>A0A0M6WAC2_9FIRM</name>
<dbReference type="Pfam" id="PF00486">
    <property type="entry name" value="Trans_reg_C"/>
    <property type="match status" value="1"/>
</dbReference>
<evidence type="ECO:0000256" key="1">
    <source>
        <dbReference type="ARBA" id="ARBA00005820"/>
    </source>
</evidence>
<keyword evidence="2" id="KW-0805">Transcription regulation</keyword>
<dbReference type="GO" id="GO:0006355">
    <property type="term" value="P:regulation of DNA-templated transcription"/>
    <property type="evidence" value="ECO:0007669"/>
    <property type="project" value="InterPro"/>
</dbReference>
<dbReference type="Proteomes" id="UP000049828">
    <property type="component" value="Unassembled WGS sequence"/>
</dbReference>
<sequence>MLTIRTLGKFQIRNEEHIVNEEEIRSPKMINLLAYLILHRNQTLTFYDMADALWQEEETGNPAGALKNLMYRLRVLLKKNFGEEDFILTDHGSYRWNPRLEVAVDAERFEQMFELAKQKPISEGETIQKLKAALALYQGDFMTKVADMHWVMMLNTYYHSLYLNCVRYLCECYVRAKKYENLEQLCSQALQQESLDEELYCYLIKALAGKNKIGSALEVYENACRTLQQQLGICELSKLKGVYDKLLRQNKSGNVQGIAQVHQDIAEQNPAGAFLCGYPVFREICRLQVRKTARFDENEYILLLTLKAGEYTGSKVSDVNLFRIRNAMPHLVETLKKSLRPGDAVAQFSDSQYVILLSACTYEGGMLVANRIISKFYQDNKIYRNLKIKINIEKVKTTENILSKYTG</sequence>
<dbReference type="PANTHER" id="PTHR35807:SF1">
    <property type="entry name" value="TRANSCRIPTIONAL REGULATOR REDD"/>
    <property type="match status" value="1"/>
</dbReference>
<evidence type="ECO:0000256" key="4">
    <source>
        <dbReference type="ARBA" id="ARBA00023163"/>
    </source>
</evidence>
<dbReference type="InterPro" id="IPR016032">
    <property type="entry name" value="Sig_transdc_resp-reg_C-effctor"/>
</dbReference>
<dbReference type="SMART" id="SM01043">
    <property type="entry name" value="BTAD"/>
    <property type="match status" value="1"/>
</dbReference>
<evidence type="ECO:0000256" key="3">
    <source>
        <dbReference type="ARBA" id="ARBA00023125"/>
    </source>
</evidence>
<dbReference type="Gene3D" id="1.25.40.10">
    <property type="entry name" value="Tetratricopeptide repeat domain"/>
    <property type="match status" value="1"/>
</dbReference>
<evidence type="ECO:0008006" key="9">
    <source>
        <dbReference type="Google" id="ProtNLM"/>
    </source>
</evidence>
<dbReference type="Pfam" id="PF03704">
    <property type="entry name" value="BTAD"/>
    <property type="match status" value="1"/>
</dbReference>
<feature type="domain" description="Bacterial transcriptional activator" evidence="6">
    <location>
        <begin position="104"/>
        <end position="247"/>
    </location>
</feature>
<comment type="similarity">
    <text evidence="1">Belongs to the AfsR/DnrI/RedD regulatory family.</text>
</comment>
<gene>
    <name evidence="7" type="ORF">RIL183_00081</name>
</gene>
<dbReference type="InterPro" id="IPR036388">
    <property type="entry name" value="WH-like_DNA-bd_sf"/>
</dbReference>
<protein>
    <recommendedName>
        <fullName evidence="9">DNA-binding transcriptional activator of the SARP family</fullName>
    </recommendedName>
</protein>
<proteinExistence type="inferred from homology"/>
<dbReference type="OrthoDB" id="142950at2"/>
<evidence type="ECO:0000256" key="2">
    <source>
        <dbReference type="ARBA" id="ARBA00023015"/>
    </source>
</evidence>
<keyword evidence="4" id="KW-0804">Transcription</keyword>
<dbReference type="AlphaFoldDB" id="A0A0M6WAC2"/>
<feature type="domain" description="OmpR/PhoB-type" evidence="5">
    <location>
        <begin position="21"/>
        <end position="96"/>
    </location>
</feature>
<keyword evidence="3" id="KW-0238">DNA-binding</keyword>
<dbReference type="Gene3D" id="1.10.10.10">
    <property type="entry name" value="Winged helix-like DNA-binding domain superfamily/Winged helix DNA-binding domain"/>
    <property type="match status" value="1"/>
</dbReference>
<evidence type="ECO:0000259" key="5">
    <source>
        <dbReference type="SMART" id="SM00862"/>
    </source>
</evidence>
<dbReference type="PANTHER" id="PTHR35807">
    <property type="entry name" value="TRANSCRIPTIONAL REGULATOR REDD-RELATED"/>
    <property type="match status" value="1"/>
</dbReference>
<dbReference type="InterPro" id="IPR001867">
    <property type="entry name" value="OmpR/PhoB-type_DNA-bd"/>
</dbReference>
<dbReference type="RefSeq" id="WP_055039060.1">
    <property type="nucleotide sequence ID" value="NZ_CVRS01000016.1"/>
</dbReference>
<dbReference type="InterPro" id="IPR011990">
    <property type="entry name" value="TPR-like_helical_dom_sf"/>
</dbReference>
<evidence type="ECO:0000313" key="8">
    <source>
        <dbReference type="Proteomes" id="UP000049828"/>
    </source>
</evidence>
<dbReference type="SMART" id="SM00862">
    <property type="entry name" value="Trans_reg_C"/>
    <property type="match status" value="1"/>
</dbReference>